<evidence type="ECO:0000259" key="1">
    <source>
        <dbReference type="Pfam" id="PF12697"/>
    </source>
</evidence>
<keyword evidence="3" id="KW-1185">Reference proteome</keyword>
<dbReference type="Pfam" id="PF12697">
    <property type="entry name" value="Abhydrolase_6"/>
    <property type="match status" value="1"/>
</dbReference>
<reference evidence="2 3" key="1">
    <citation type="submission" date="2018-12" db="EMBL/GenBank/DDBJ databases">
        <title>Mesorhizobium carbonis sp. nov., isolated from coal mine water.</title>
        <authorList>
            <person name="Xin W."/>
            <person name="Xu Z."/>
            <person name="Xiang F."/>
            <person name="Zhang J."/>
            <person name="Xi L."/>
            <person name="Liu J."/>
        </authorList>
    </citation>
    <scope>NUCLEOTIDE SEQUENCE [LARGE SCALE GENOMIC DNA]</scope>
    <source>
        <strain evidence="2 3">B2.3</strain>
    </source>
</reference>
<dbReference type="SUPFAM" id="SSF53474">
    <property type="entry name" value="alpha/beta-Hydrolases"/>
    <property type="match status" value="1"/>
</dbReference>
<dbReference type="PRINTS" id="PR00111">
    <property type="entry name" value="ABHYDROLASE"/>
</dbReference>
<dbReference type="AlphaFoldDB" id="A0A429YTN0"/>
<dbReference type="PANTHER" id="PTHR43798:SF33">
    <property type="entry name" value="HYDROLASE, PUTATIVE (AFU_ORTHOLOGUE AFUA_2G14860)-RELATED"/>
    <property type="match status" value="1"/>
</dbReference>
<dbReference type="InterPro" id="IPR000073">
    <property type="entry name" value="AB_hydrolase_1"/>
</dbReference>
<feature type="domain" description="AB hydrolase-1" evidence="1">
    <location>
        <begin position="40"/>
        <end position="278"/>
    </location>
</feature>
<accession>A0A429YTN0</accession>
<dbReference type="InterPro" id="IPR017497">
    <property type="entry name" value="BchO"/>
</dbReference>
<gene>
    <name evidence="2" type="ORF">EJC49_19465</name>
</gene>
<dbReference type="OrthoDB" id="9812774at2"/>
<evidence type="ECO:0000313" key="2">
    <source>
        <dbReference type="EMBL" id="RST84704.1"/>
    </source>
</evidence>
<name>A0A429YTN0_9HYPH</name>
<dbReference type="NCBIfam" id="TIGR03056">
    <property type="entry name" value="bchO_mg_che_rel"/>
    <property type="match status" value="1"/>
</dbReference>
<dbReference type="PANTHER" id="PTHR43798">
    <property type="entry name" value="MONOACYLGLYCEROL LIPASE"/>
    <property type="match status" value="1"/>
</dbReference>
<dbReference type="InterPro" id="IPR050266">
    <property type="entry name" value="AB_hydrolase_sf"/>
</dbReference>
<comment type="caution">
    <text evidence="2">The sequence shown here is derived from an EMBL/GenBank/DDBJ whole genome shotgun (WGS) entry which is preliminary data.</text>
</comment>
<dbReference type="GO" id="GO:0016787">
    <property type="term" value="F:hydrolase activity"/>
    <property type="evidence" value="ECO:0007669"/>
    <property type="project" value="UniProtKB-KW"/>
</dbReference>
<proteinExistence type="predicted"/>
<dbReference type="RefSeq" id="WP_126701601.1">
    <property type="nucleotide sequence ID" value="NZ_RWKW01000081.1"/>
</dbReference>
<dbReference type="Proteomes" id="UP000278398">
    <property type="component" value="Unassembled WGS sequence"/>
</dbReference>
<keyword evidence="2" id="KW-0378">Hydrolase</keyword>
<evidence type="ECO:0000313" key="3">
    <source>
        <dbReference type="Proteomes" id="UP000278398"/>
    </source>
</evidence>
<dbReference type="EMBL" id="RWKW01000081">
    <property type="protein sequence ID" value="RST84704.1"/>
    <property type="molecule type" value="Genomic_DNA"/>
</dbReference>
<dbReference type="InterPro" id="IPR029058">
    <property type="entry name" value="AB_hydrolase_fold"/>
</dbReference>
<organism evidence="2 3">
    <name type="scientific">Aquibium carbonis</name>
    <dbReference type="NCBI Taxonomy" id="2495581"/>
    <lineage>
        <taxon>Bacteria</taxon>
        <taxon>Pseudomonadati</taxon>
        <taxon>Pseudomonadota</taxon>
        <taxon>Alphaproteobacteria</taxon>
        <taxon>Hyphomicrobiales</taxon>
        <taxon>Phyllobacteriaceae</taxon>
        <taxon>Aquibium</taxon>
    </lineage>
</organism>
<dbReference type="GO" id="GO:0016020">
    <property type="term" value="C:membrane"/>
    <property type="evidence" value="ECO:0007669"/>
    <property type="project" value="TreeGrafter"/>
</dbReference>
<dbReference type="Gene3D" id="3.40.50.1820">
    <property type="entry name" value="alpha/beta hydrolase"/>
    <property type="match status" value="1"/>
</dbReference>
<protein>
    <submittedName>
        <fullName evidence="2">Alpha/beta fold hydrolase</fullName>
    </submittedName>
</protein>
<sequence>MDRPDWNREGRDWPNRTASRFVSAARMRWHVQIMGEGPALLLLHGTGSATHSWRDLLPLLAENFTVVAPDLPGHGFTAMPPPAGLSLRGMAVRVAALLAELQIEPAIVVGHSAGAAIAAQMAIDSLCSPGLIVSINGALKPIRRAGLFSPLAKLLFLNPLAPRLFSWRARAPGATLRLLENTGSRIDVRGVALYERLFQSSGHVEATLGMMASWNLDDMPDRLRRLETTLLFVAAAGDKAVPPSDATEFAMMVRNGETLRLPRGGHLAHEEVPGEFAALLVRVATGHGIL</sequence>